<name>A0A173RG33_9FIRM</name>
<dbReference type="GO" id="GO:0005829">
    <property type="term" value="C:cytosol"/>
    <property type="evidence" value="ECO:0007669"/>
    <property type="project" value="TreeGrafter"/>
</dbReference>
<dbReference type="PANTHER" id="PTHR30419">
    <property type="entry name" value="HTH-TYPE TRANSCRIPTIONAL REGULATOR YBHD"/>
    <property type="match status" value="1"/>
</dbReference>
<keyword evidence="3" id="KW-0238">DNA-binding</keyword>
<dbReference type="PROSITE" id="PS50931">
    <property type="entry name" value="HTH_LYSR"/>
    <property type="match status" value="1"/>
</dbReference>
<dbReference type="Proteomes" id="UP000095727">
    <property type="component" value="Unassembled WGS sequence"/>
</dbReference>
<dbReference type="Gene3D" id="1.10.10.10">
    <property type="entry name" value="Winged helix-like DNA-binding domain superfamily/Winged helix DNA-binding domain"/>
    <property type="match status" value="1"/>
</dbReference>
<keyword evidence="2" id="KW-0805">Transcription regulation</keyword>
<evidence type="ECO:0000313" key="7">
    <source>
        <dbReference type="Proteomes" id="UP000095727"/>
    </source>
</evidence>
<feature type="domain" description="HTH lysR-type" evidence="5">
    <location>
        <begin position="9"/>
        <end position="60"/>
    </location>
</feature>
<dbReference type="SUPFAM" id="SSF53850">
    <property type="entry name" value="Periplasmic binding protein-like II"/>
    <property type="match status" value="1"/>
</dbReference>
<dbReference type="InterPro" id="IPR036390">
    <property type="entry name" value="WH_DNA-bd_sf"/>
</dbReference>
<dbReference type="Pfam" id="PF03466">
    <property type="entry name" value="LysR_substrate"/>
    <property type="match status" value="1"/>
</dbReference>
<evidence type="ECO:0000256" key="3">
    <source>
        <dbReference type="ARBA" id="ARBA00023125"/>
    </source>
</evidence>
<dbReference type="InterPro" id="IPR036388">
    <property type="entry name" value="WH-like_DNA-bd_sf"/>
</dbReference>
<protein>
    <submittedName>
        <fullName evidence="6">Cyn operon transcriptional activator</fullName>
    </submittedName>
</protein>
<sequence>MEVTYDYYRIFYYAAKYKSFSQAATILMSNQPNVTRAIHNLESQLGCRLFIRSNRGAELTPEGERLYSHVAIAYDHLHAAELELENEKKLEQGTVTIGVSEIALHLLLLPVLGEFRRKYPKIRLRISSYTAPQAIQTVRNGLSDFAVASTPAEVKKPLKAIPLLSFKEILVANAAYKDMFKEPVSLKKLVEYPFICLGKNTSTYDFYTRFFLEHGIAMTADTEAATIDQILPMVRQNLGIGFIPEPLAQEVIEQGIVIQVPLLEEPPVREICFVEDKSSPHSMAANVLKEMLFRAGEKE</sequence>
<gene>
    <name evidence="6" type="primary">cynR_2</name>
    <name evidence="6" type="ORF">ERS852574_00575</name>
</gene>
<dbReference type="InterPro" id="IPR050950">
    <property type="entry name" value="HTH-type_LysR_regulators"/>
</dbReference>
<dbReference type="InterPro" id="IPR005119">
    <property type="entry name" value="LysR_subst-bd"/>
</dbReference>
<evidence type="ECO:0000256" key="4">
    <source>
        <dbReference type="ARBA" id="ARBA00023163"/>
    </source>
</evidence>
<dbReference type="PANTHER" id="PTHR30419:SF8">
    <property type="entry name" value="NITROGEN ASSIMILATION TRANSCRIPTIONAL ACTIVATOR-RELATED"/>
    <property type="match status" value="1"/>
</dbReference>
<dbReference type="Pfam" id="PF00126">
    <property type="entry name" value="HTH_1"/>
    <property type="match status" value="1"/>
</dbReference>
<keyword evidence="4" id="KW-0804">Transcription</keyword>
<organism evidence="6 7">
    <name type="scientific">Coprococcus comes</name>
    <dbReference type="NCBI Taxonomy" id="410072"/>
    <lineage>
        <taxon>Bacteria</taxon>
        <taxon>Bacillati</taxon>
        <taxon>Bacillota</taxon>
        <taxon>Clostridia</taxon>
        <taxon>Lachnospirales</taxon>
        <taxon>Lachnospiraceae</taxon>
        <taxon>Coprococcus</taxon>
    </lineage>
</organism>
<evidence type="ECO:0000259" key="5">
    <source>
        <dbReference type="PROSITE" id="PS50931"/>
    </source>
</evidence>
<evidence type="ECO:0000313" key="6">
    <source>
        <dbReference type="EMBL" id="CUM76589.1"/>
    </source>
</evidence>
<accession>A0A173RG33</accession>
<dbReference type="GO" id="GO:0003700">
    <property type="term" value="F:DNA-binding transcription factor activity"/>
    <property type="evidence" value="ECO:0007669"/>
    <property type="project" value="InterPro"/>
</dbReference>
<evidence type="ECO:0000256" key="2">
    <source>
        <dbReference type="ARBA" id="ARBA00023015"/>
    </source>
</evidence>
<dbReference type="PRINTS" id="PR00039">
    <property type="entry name" value="HTHLYSR"/>
</dbReference>
<dbReference type="SUPFAM" id="SSF46785">
    <property type="entry name" value="Winged helix' DNA-binding domain"/>
    <property type="match status" value="1"/>
</dbReference>
<dbReference type="InterPro" id="IPR000847">
    <property type="entry name" value="LysR_HTH_N"/>
</dbReference>
<dbReference type="GO" id="GO:0003677">
    <property type="term" value="F:DNA binding"/>
    <property type="evidence" value="ECO:0007669"/>
    <property type="project" value="UniProtKB-KW"/>
</dbReference>
<dbReference type="EMBL" id="CYXR01000003">
    <property type="protein sequence ID" value="CUM76589.1"/>
    <property type="molecule type" value="Genomic_DNA"/>
</dbReference>
<evidence type="ECO:0000256" key="1">
    <source>
        <dbReference type="ARBA" id="ARBA00009437"/>
    </source>
</evidence>
<dbReference type="RefSeq" id="WP_055155740.1">
    <property type="nucleotide sequence ID" value="NZ_CYXR01000003.1"/>
</dbReference>
<dbReference type="CDD" id="cd05466">
    <property type="entry name" value="PBP2_LTTR_substrate"/>
    <property type="match status" value="1"/>
</dbReference>
<reference evidence="6 7" key="1">
    <citation type="submission" date="2015-09" db="EMBL/GenBank/DDBJ databases">
        <authorList>
            <consortium name="Pathogen Informatics"/>
        </authorList>
    </citation>
    <scope>NUCLEOTIDE SEQUENCE [LARGE SCALE GENOMIC DNA]</scope>
    <source>
        <strain evidence="6 7">2789STDY5834962</strain>
    </source>
</reference>
<comment type="similarity">
    <text evidence="1">Belongs to the LysR transcriptional regulatory family.</text>
</comment>
<dbReference type="Gene3D" id="3.40.190.10">
    <property type="entry name" value="Periplasmic binding protein-like II"/>
    <property type="match status" value="2"/>
</dbReference>
<dbReference type="AlphaFoldDB" id="A0A173RG33"/>
<proteinExistence type="inferred from homology"/>